<evidence type="ECO:0000256" key="1">
    <source>
        <dbReference type="ARBA" id="ARBA00022676"/>
    </source>
</evidence>
<evidence type="ECO:0000256" key="3">
    <source>
        <dbReference type="ARBA" id="ARBA00022723"/>
    </source>
</evidence>
<dbReference type="EMBL" id="WIJK01000026">
    <property type="protein sequence ID" value="MQQ52951.1"/>
    <property type="molecule type" value="Genomic_DNA"/>
</dbReference>
<comment type="caution">
    <text evidence="5">The sequence shown here is derived from an EMBL/GenBank/DDBJ whole genome shotgun (WGS) entry which is preliminary data.</text>
</comment>
<dbReference type="AlphaFoldDB" id="A0A7X1RPU7"/>
<dbReference type="Pfam" id="PF08759">
    <property type="entry name" value="GT-D"/>
    <property type="match status" value="1"/>
</dbReference>
<name>A0A7X1RPU7_STRMT</name>
<dbReference type="GO" id="GO:0046872">
    <property type="term" value="F:metal ion binding"/>
    <property type="evidence" value="ECO:0007669"/>
    <property type="project" value="UniProtKB-KW"/>
</dbReference>
<feature type="domain" description="Glycosyltransferase GT-D fold" evidence="4">
    <location>
        <begin position="835"/>
        <end position="1058"/>
    </location>
</feature>
<dbReference type="InterPro" id="IPR029044">
    <property type="entry name" value="Nucleotide-diphossugar_trans"/>
</dbReference>
<dbReference type="Gene3D" id="3.40.50.2000">
    <property type="entry name" value="Glycogen Phosphorylase B"/>
    <property type="match status" value="1"/>
</dbReference>
<protein>
    <submittedName>
        <fullName evidence="5">SP_1767 family glycosyltransferase</fullName>
    </submittedName>
</protein>
<dbReference type="Gene3D" id="3.90.550.10">
    <property type="entry name" value="Spore Coat Polysaccharide Biosynthesis Protein SpsA, Chain A"/>
    <property type="match status" value="2"/>
</dbReference>
<keyword evidence="1" id="KW-0328">Glycosyltransferase</keyword>
<evidence type="ECO:0000313" key="5">
    <source>
        <dbReference type="EMBL" id="MQQ52951.1"/>
    </source>
</evidence>
<keyword evidence="2 5" id="KW-0808">Transferase</keyword>
<dbReference type="GO" id="GO:0016757">
    <property type="term" value="F:glycosyltransferase activity"/>
    <property type="evidence" value="ECO:0007669"/>
    <property type="project" value="UniProtKB-KW"/>
</dbReference>
<dbReference type="CDD" id="cd04194">
    <property type="entry name" value="GT8_A4GalT_like"/>
    <property type="match status" value="2"/>
</dbReference>
<keyword evidence="3" id="KW-0479">Metal-binding</keyword>
<dbReference type="NCBIfam" id="TIGR03728">
    <property type="entry name" value="glyco_access_1"/>
    <property type="match status" value="1"/>
</dbReference>
<organism evidence="5 6">
    <name type="scientific">Streptococcus mitis</name>
    <dbReference type="NCBI Taxonomy" id="28037"/>
    <lineage>
        <taxon>Bacteria</taxon>
        <taxon>Bacillati</taxon>
        <taxon>Bacillota</taxon>
        <taxon>Bacilli</taxon>
        <taxon>Lactobacillales</taxon>
        <taxon>Streptococcaceae</taxon>
        <taxon>Streptococcus</taxon>
        <taxon>Streptococcus mitis group</taxon>
    </lineage>
</organism>
<evidence type="ECO:0000256" key="2">
    <source>
        <dbReference type="ARBA" id="ARBA00022679"/>
    </source>
</evidence>
<proteinExistence type="predicted"/>
<dbReference type="Pfam" id="PF01501">
    <property type="entry name" value="Glyco_transf_8"/>
    <property type="match status" value="2"/>
</dbReference>
<sequence length="1080" mass="124920">MGFDILEERRAVVLAGDKNYLIPILTTIKSILYYNQNVKIYILHQNIPSDWFNDLKVQVEKLGSVVEDIRIDEEIDSRWKNQEHISAIAYARYFIPHYIEEERVLYLDSDLIINGSLDLLFNIDLGDKYLAAVRDVDGVGFNSGMLLIDNSKWKQYDITTKLINKTIDYVSSPDFAISDRFNGVQTILNLMFENHWLELDKHFNLQVGHDVIAFYSHWDSHFELDKEPLIIHYTTYRKPWSTLMGYRYRDLWWAFRDVSYEQIADHYAGRFTIKRVYDLHNVNLFTFTDSQDFLYIEELAQALPDVGFHIGAYTDMGSILMALDKYPNVYLYPSMVGAVIDEMIEKTDAYLDIHKGSPMDFIVSRYTSAGRPVLTFDTTNKNQLEQIVVSSQSPQSMIEAIKELKKDKMNMKAIVLGANYQYADKVLTTIKSICCHNRGLRFYLINSDFPTEWFYNLNRKLKKLDCEIVNARVNSSHISQYKTNIHYATFLRYFISDFVEEDKVLYLDCDLVVTRDLSPLFDVELGDYPLAAVKDLGAQVYFNEHGFNAGVLLINNRLWKQEEVRKQLIEMTNELHDKVAQDDQSILNLLFKDRWLALDFKYNCITLHTHFSDYRPEPGTYPPIIHYLTERKPWGLYERSIYRDVWWYYNAQDWSDMSQVTPCLTKDQVSQYTGVQHSALVYTFSSDLRNMGYLIEHLPDVKFYVAAPVMVADSITALLAYPNVSVLSDIAGQPALIDSLVEGCDFLLDINAESEVDGIIGRFRQAGKPVFAFESVAHGEQGQFLYDQAHPEEMVLAIENYCQNGELPVKKLQSYPKVLDIQQSLDYILEHHSSVIRYGDGEMDIMMGHGIPYQDYDETLAEQLRSMIQLESSPELLVCLSDVFEGLERYNPEAVDFWQKHLEHYKEAYHRFCTASFYGSTFISRPYMDLKDKSASVAHFEKLKKLWDKRNILIVEGENSRSGVGNDLFDNAQSVERIICPSRNAYSKVKDIQETIENHADGKLVFLMLGPTAKVLAYHLSKKGIQAIDLGHIDSEYEWFKMGATSKVKFSHKHTAEHNFDQEIQLVADAAYDASIIVKL</sequence>
<reference evidence="5 6" key="1">
    <citation type="submission" date="2019-10" db="EMBL/GenBank/DDBJ databases">
        <title>Streptococcus mitis of the oral and urogenital tracts.</title>
        <authorList>
            <person name="Price T."/>
            <person name="Mores C.R."/>
            <person name="Putonti C."/>
            <person name="Wolfe A.J."/>
        </authorList>
    </citation>
    <scope>NUCLEOTIDE SEQUENCE [LARGE SCALE GENOMIC DNA]</scope>
    <source>
        <strain evidence="5 6">SM16</strain>
    </source>
</reference>
<dbReference type="RefSeq" id="WP_153225661.1">
    <property type="nucleotide sequence ID" value="NZ_WIJK01000026.1"/>
</dbReference>
<evidence type="ECO:0000259" key="4">
    <source>
        <dbReference type="Pfam" id="PF08759"/>
    </source>
</evidence>
<dbReference type="InterPro" id="IPR050748">
    <property type="entry name" value="Glycosyltrans_8_dom-fam"/>
</dbReference>
<accession>A0A7X1RPU7</accession>
<dbReference type="InterPro" id="IPR002495">
    <property type="entry name" value="Glyco_trans_8"/>
</dbReference>
<evidence type="ECO:0000313" key="6">
    <source>
        <dbReference type="Proteomes" id="UP000467560"/>
    </source>
</evidence>
<dbReference type="Proteomes" id="UP000467560">
    <property type="component" value="Unassembled WGS sequence"/>
</dbReference>
<dbReference type="InterPro" id="IPR014869">
    <property type="entry name" value="GT-D"/>
</dbReference>
<dbReference type="PANTHER" id="PTHR13778">
    <property type="entry name" value="GLYCOSYLTRANSFERASE 8 DOMAIN-CONTAINING PROTEIN"/>
    <property type="match status" value="1"/>
</dbReference>
<gene>
    <name evidence="5" type="ORF">GEZ89_08360</name>
</gene>
<dbReference type="PANTHER" id="PTHR13778:SF47">
    <property type="entry name" value="LIPOPOLYSACCHARIDE 1,3-GALACTOSYLTRANSFERASE"/>
    <property type="match status" value="1"/>
</dbReference>
<dbReference type="SUPFAM" id="SSF53448">
    <property type="entry name" value="Nucleotide-diphospho-sugar transferases"/>
    <property type="match status" value="2"/>
</dbReference>